<evidence type="ECO:0000313" key="3">
    <source>
        <dbReference type="Proteomes" id="UP000185687"/>
    </source>
</evidence>
<dbReference type="Proteomes" id="UP000185687">
    <property type="component" value="Unassembled WGS sequence"/>
</dbReference>
<accession>A0A1N6YB77</accession>
<name>A0A1N6YB77_9EURY</name>
<gene>
    <name evidence="2" type="ORF">SAMN05421809_0382</name>
</gene>
<keyword evidence="3" id="KW-1185">Reference proteome</keyword>
<reference evidence="2 3" key="1">
    <citation type="submission" date="2017-01" db="EMBL/GenBank/DDBJ databases">
        <authorList>
            <person name="Mah S.A."/>
            <person name="Swanson W.J."/>
            <person name="Moy G.W."/>
            <person name="Vacquier V.D."/>
        </authorList>
    </citation>
    <scope>NUCLEOTIDE SEQUENCE [LARGE SCALE GENOMIC DNA]</scope>
    <source>
        <strain evidence="2 3">CGMCC 1.8909</strain>
    </source>
</reference>
<protein>
    <recommendedName>
        <fullName evidence="4">Core-binding (CB) domain-containing protein</fullName>
    </recommendedName>
</protein>
<dbReference type="Gene3D" id="1.10.150.130">
    <property type="match status" value="1"/>
</dbReference>
<evidence type="ECO:0008006" key="4">
    <source>
        <dbReference type="Google" id="ProtNLM"/>
    </source>
</evidence>
<organism evidence="2 3">
    <name type="scientific">Natronorubrum daqingense</name>
    <dbReference type="NCBI Taxonomy" id="588898"/>
    <lineage>
        <taxon>Archaea</taxon>
        <taxon>Methanobacteriati</taxon>
        <taxon>Methanobacteriota</taxon>
        <taxon>Stenosarchaea group</taxon>
        <taxon>Halobacteria</taxon>
        <taxon>Halobacteriales</taxon>
        <taxon>Natrialbaceae</taxon>
        <taxon>Natronorubrum</taxon>
    </lineage>
</organism>
<keyword evidence="1" id="KW-0238">DNA-binding</keyword>
<dbReference type="GO" id="GO:0003677">
    <property type="term" value="F:DNA binding"/>
    <property type="evidence" value="ECO:0007669"/>
    <property type="project" value="UniProtKB-KW"/>
</dbReference>
<dbReference type="EMBL" id="FTNP01000001">
    <property type="protein sequence ID" value="SIR11731.1"/>
    <property type="molecule type" value="Genomic_DNA"/>
</dbReference>
<sequence>MSLEPIDPKTALELYLADRDTEVSKATLYSHSSRLGHFDRWCDAEEIANLNELSGRTLHEYRL</sequence>
<dbReference type="AlphaFoldDB" id="A0A1N6YB77"/>
<proteinExistence type="predicted"/>
<dbReference type="InterPro" id="IPR010998">
    <property type="entry name" value="Integrase_recombinase_N"/>
</dbReference>
<evidence type="ECO:0000313" key="2">
    <source>
        <dbReference type="EMBL" id="SIR11731.1"/>
    </source>
</evidence>
<evidence type="ECO:0000256" key="1">
    <source>
        <dbReference type="ARBA" id="ARBA00023125"/>
    </source>
</evidence>